<reference evidence="1 2" key="1">
    <citation type="submission" date="2018-07" db="EMBL/GenBank/DDBJ databases">
        <title>Genomic Encyclopedia of Type Strains, Phase III (KMG-III): the genomes of soil and plant-associated and newly described type strains.</title>
        <authorList>
            <person name="Whitman W."/>
        </authorList>
    </citation>
    <scope>NUCLEOTIDE SEQUENCE [LARGE SCALE GENOMIC DNA]</scope>
    <source>
        <strain evidence="1 2">CECT 8487</strain>
    </source>
</reference>
<evidence type="ECO:0000313" key="2">
    <source>
        <dbReference type="Proteomes" id="UP000256629"/>
    </source>
</evidence>
<dbReference type="Proteomes" id="UP000256629">
    <property type="component" value="Unassembled WGS sequence"/>
</dbReference>
<comment type="caution">
    <text evidence="1">The sequence shown here is derived from an EMBL/GenBank/DDBJ whole genome shotgun (WGS) entry which is preliminary data.</text>
</comment>
<proteinExistence type="predicted"/>
<keyword evidence="2" id="KW-1185">Reference proteome</keyword>
<evidence type="ECO:0000313" key="1">
    <source>
        <dbReference type="EMBL" id="RED50241.1"/>
    </source>
</evidence>
<sequence>MSHDDYQIIPFDIFNGELYLTKKNNKIRTDEKISNSI</sequence>
<gene>
    <name evidence="1" type="ORF">DFQ02_101266</name>
</gene>
<protein>
    <submittedName>
        <fullName evidence="1">Uncharacterized protein</fullName>
    </submittedName>
</protein>
<organism evidence="1 2">
    <name type="scientific">Seonamhaeicola aphaedonensis</name>
    <dbReference type="NCBI Taxonomy" id="1461338"/>
    <lineage>
        <taxon>Bacteria</taxon>
        <taxon>Pseudomonadati</taxon>
        <taxon>Bacteroidota</taxon>
        <taxon>Flavobacteriia</taxon>
        <taxon>Flavobacteriales</taxon>
        <taxon>Flavobacteriaceae</taxon>
    </lineage>
</organism>
<dbReference type="EMBL" id="QRDX01000001">
    <property type="protein sequence ID" value="RED50241.1"/>
    <property type="molecule type" value="Genomic_DNA"/>
</dbReference>
<dbReference type="AlphaFoldDB" id="A0A3D9HLP3"/>
<name>A0A3D9HLP3_9FLAO</name>
<accession>A0A3D9HLP3</accession>